<evidence type="ECO:0000313" key="13">
    <source>
        <dbReference type="WBParaSite" id="L893_g29946.t1"/>
    </source>
</evidence>
<evidence type="ECO:0000313" key="12">
    <source>
        <dbReference type="Proteomes" id="UP000095287"/>
    </source>
</evidence>
<dbReference type="Pfam" id="PF01351">
    <property type="entry name" value="RNase_HII"/>
    <property type="match status" value="2"/>
</dbReference>
<dbReference type="Proteomes" id="UP000095287">
    <property type="component" value="Unplaced"/>
</dbReference>
<evidence type="ECO:0000256" key="7">
    <source>
        <dbReference type="ARBA" id="ARBA00022801"/>
    </source>
</evidence>
<reference evidence="13" key="1">
    <citation type="submission" date="2016-11" db="UniProtKB">
        <authorList>
            <consortium name="WormBaseParasite"/>
        </authorList>
    </citation>
    <scope>IDENTIFICATION</scope>
</reference>
<dbReference type="InterPro" id="IPR001352">
    <property type="entry name" value="RNase_HII/HIII"/>
</dbReference>
<dbReference type="InterPro" id="IPR012337">
    <property type="entry name" value="RNaseH-like_sf"/>
</dbReference>
<keyword evidence="6 9" id="KW-0255">Endonuclease</keyword>
<sequence length="436" mass="46895">MSEASFVSCPTVPSCNFAAFADGTPCVLGIDEAGRGPVLGPMVYACAISPIEKADDLKALGVDDSKALTEERRSTIFDSMNNDEATMKVVAYATRTLSAKMISAAMLRKMKCSLNELSHNSAIALIQKALDMNINVTEIYVDTVGPKGTCNFAAFADGTPCVLGIDEAGRGPVLGPMVYACAISPIEKADDLKALGVDDSKALTEERRSTIFDLMNNDETTKKVVAYATRTLSAKMISAAMLRKMKCSLNELSHNSAIALIQKALDMNINVTEIYVDTVGPKGTYQNKLQLKFPGIDIVVSEKADSKYPIVSAASIAAKVTRDRVLSTWKFEEGGVINVPDDGYGSGYPGDPATKKFLVNSVDPVFGYSTLVRFSWKTTDAALEKAAVKCEWEDHTKVATVKSFFTTSGGPSGPAHSRSAYYRDREMNAVHSVDAF</sequence>
<evidence type="ECO:0000256" key="8">
    <source>
        <dbReference type="ARBA" id="ARBA00024981"/>
    </source>
</evidence>
<proteinExistence type="inferred from homology"/>
<dbReference type="PANTHER" id="PTHR10954">
    <property type="entry name" value="RIBONUCLEASE H2 SUBUNIT A"/>
    <property type="match status" value="1"/>
</dbReference>
<dbReference type="GO" id="GO:0003723">
    <property type="term" value="F:RNA binding"/>
    <property type="evidence" value="ECO:0007669"/>
    <property type="project" value="UniProtKB-UniRule"/>
</dbReference>
<dbReference type="InterPro" id="IPR036397">
    <property type="entry name" value="RNaseH_sf"/>
</dbReference>
<dbReference type="GO" id="GO:0004523">
    <property type="term" value="F:RNA-DNA hybrid ribonuclease activity"/>
    <property type="evidence" value="ECO:0007669"/>
    <property type="project" value="UniProtKB-UniRule"/>
</dbReference>
<accession>A0A1I7ZUH0</accession>
<comment type="cofactor">
    <cofactor evidence="9">
        <name>Mn(2+)</name>
        <dbReference type="ChEBI" id="CHEBI:29035"/>
    </cofactor>
    <cofactor evidence="9">
        <name>Mg(2+)</name>
        <dbReference type="ChEBI" id="CHEBI:18420"/>
    </cofactor>
    <text evidence="9">Manganese or magnesium. Binds 1 divalent metal ion per monomer in the absence of substrate. May bind a second metal ion after substrate binding.</text>
</comment>
<evidence type="ECO:0000259" key="11">
    <source>
        <dbReference type="PROSITE" id="PS51975"/>
    </source>
</evidence>
<keyword evidence="12" id="KW-1185">Reference proteome</keyword>
<feature type="binding site" evidence="9">
    <location>
        <position position="142"/>
    </location>
    <ligand>
        <name>a divalent metal cation</name>
        <dbReference type="ChEBI" id="CHEBI:60240"/>
    </ligand>
</feature>
<dbReference type="PROSITE" id="PS51975">
    <property type="entry name" value="RNASE_H_2"/>
    <property type="match status" value="2"/>
</dbReference>
<name>A0A1I7ZUH0_9BILA</name>
<comment type="cofactor">
    <cofactor evidence="2">
        <name>Mg(2+)</name>
        <dbReference type="ChEBI" id="CHEBI:18420"/>
    </cofactor>
</comment>
<dbReference type="EC" id="3.1.26.4" evidence="10"/>
<dbReference type="InterPro" id="IPR004649">
    <property type="entry name" value="RNase_H2_suA"/>
</dbReference>
<dbReference type="SUPFAM" id="SSF53098">
    <property type="entry name" value="Ribonuclease H-like"/>
    <property type="match status" value="2"/>
</dbReference>
<dbReference type="CDD" id="cd07181">
    <property type="entry name" value="RNase_HII_eukaryota_like"/>
    <property type="match status" value="1"/>
</dbReference>
<dbReference type="InterPro" id="IPR024567">
    <property type="entry name" value="RNase_HII/HIII_dom"/>
</dbReference>
<feature type="binding site" evidence="9">
    <location>
        <position position="277"/>
    </location>
    <ligand>
        <name>a divalent metal cation</name>
        <dbReference type="ChEBI" id="CHEBI:60240"/>
    </ligand>
</feature>
<dbReference type="WBParaSite" id="L893_g29946.t1">
    <property type="protein sequence ID" value="L893_g29946.t1"/>
    <property type="gene ID" value="L893_g29946"/>
</dbReference>
<keyword evidence="7 9" id="KW-0378">Hydrolase</keyword>
<evidence type="ECO:0000256" key="3">
    <source>
        <dbReference type="ARBA" id="ARBA00007058"/>
    </source>
</evidence>
<dbReference type="InterPro" id="IPR023160">
    <property type="entry name" value="RNase_HII_hlx-loop-hlx_cap_dom"/>
</dbReference>
<dbReference type="Gene3D" id="3.30.420.10">
    <property type="entry name" value="Ribonuclease H-like superfamily/Ribonuclease H"/>
    <property type="match status" value="2"/>
</dbReference>
<feature type="binding site" evidence="9">
    <location>
        <position position="166"/>
    </location>
    <ligand>
        <name>a divalent metal cation</name>
        <dbReference type="ChEBI" id="CHEBI:60240"/>
    </ligand>
</feature>
<dbReference type="FunFam" id="3.30.420.10:FF:000016">
    <property type="entry name" value="Ribonuclease"/>
    <property type="match status" value="1"/>
</dbReference>
<feature type="binding site" evidence="9">
    <location>
        <position position="32"/>
    </location>
    <ligand>
        <name>a divalent metal cation</name>
        <dbReference type="ChEBI" id="CHEBI:60240"/>
    </ligand>
</feature>
<evidence type="ECO:0000256" key="6">
    <source>
        <dbReference type="ARBA" id="ARBA00022759"/>
    </source>
</evidence>
<dbReference type="NCBIfam" id="TIGR00729">
    <property type="entry name" value="ribonuclease HII"/>
    <property type="match status" value="1"/>
</dbReference>
<dbReference type="PANTHER" id="PTHR10954:SF7">
    <property type="entry name" value="RIBONUCLEASE H2 SUBUNIT A"/>
    <property type="match status" value="1"/>
</dbReference>
<evidence type="ECO:0000256" key="5">
    <source>
        <dbReference type="ARBA" id="ARBA00022723"/>
    </source>
</evidence>
<organism evidence="12 13">
    <name type="scientific">Steinernema glaseri</name>
    <dbReference type="NCBI Taxonomy" id="37863"/>
    <lineage>
        <taxon>Eukaryota</taxon>
        <taxon>Metazoa</taxon>
        <taxon>Ecdysozoa</taxon>
        <taxon>Nematoda</taxon>
        <taxon>Chromadorea</taxon>
        <taxon>Rhabditida</taxon>
        <taxon>Tylenchina</taxon>
        <taxon>Panagrolaimomorpha</taxon>
        <taxon>Strongyloidoidea</taxon>
        <taxon>Steinernematidae</taxon>
        <taxon>Steinernema</taxon>
    </lineage>
</organism>
<dbReference type="GO" id="GO:0043137">
    <property type="term" value="P:DNA replication, removal of RNA primer"/>
    <property type="evidence" value="ECO:0007669"/>
    <property type="project" value="TreeGrafter"/>
</dbReference>
<dbReference type="FunFam" id="1.10.10.460:FF:000001">
    <property type="entry name" value="Ribonuclease"/>
    <property type="match status" value="1"/>
</dbReference>
<comment type="catalytic activity">
    <reaction evidence="1 9 10">
        <text>Endonucleolytic cleavage to 5'-phosphomonoester.</text>
        <dbReference type="EC" id="3.1.26.4"/>
    </reaction>
</comment>
<evidence type="ECO:0000256" key="9">
    <source>
        <dbReference type="PROSITE-ProRule" id="PRU01319"/>
    </source>
</evidence>
<comment type="similarity">
    <text evidence="3">Belongs to the RNase HII family. Eukaryotic subfamily.</text>
</comment>
<feature type="binding site" evidence="9">
    <location>
        <position position="31"/>
    </location>
    <ligand>
        <name>a divalent metal cation</name>
        <dbReference type="ChEBI" id="CHEBI:60240"/>
    </ligand>
</feature>
<protein>
    <recommendedName>
        <fullName evidence="10">Ribonuclease</fullName>
        <ecNumber evidence="10">3.1.26.4</ecNumber>
    </recommendedName>
</protein>
<keyword evidence="4 9" id="KW-0540">Nuclease</keyword>
<evidence type="ECO:0000256" key="1">
    <source>
        <dbReference type="ARBA" id="ARBA00000077"/>
    </source>
</evidence>
<feature type="domain" description="RNase H type-2" evidence="11">
    <location>
        <begin position="160"/>
        <end position="388"/>
    </location>
</feature>
<evidence type="ECO:0000256" key="10">
    <source>
        <dbReference type="RuleBase" id="RU003515"/>
    </source>
</evidence>
<evidence type="ECO:0000256" key="4">
    <source>
        <dbReference type="ARBA" id="ARBA00022722"/>
    </source>
</evidence>
<dbReference type="GO" id="GO:0006298">
    <property type="term" value="P:mismatch repair"/>
    <property type="evidence" value="ECO:0007669"/>
    <property type="project" value="TreeGrafter"/>
</dbReference>
<feature type="binding site" evidence="9">
    <location>
        <position position="167"/>
    </location>
    <ligand>
        <name>a divalent metal cation</name>
        <dbReference type="ChEBI" id="CHEBI:60240"/>
    </ligand>
</feature>
<dbReference type="AlphaFoldDB" id="A0A1I7ZUH0"/>
<dbReference type="GO" id="GO:0046872">
    <property type="term" value="F:metal ion binding"/>
    <property type="evidence" value="ECO:0007669"/>
    <property type="project" value="UniProtKB-KW"/>
</dbReference>
<dbReference type="GO" id="GO:0032299">
    <property type="term" value="C:ribonuclease H2 complex"/>
    <property type="evidence" value="ECO:0007669"/>
    <property type="project" value="TreeGrafter"/>
</dbReference>
<comment type="function">
    <text evidence="10">Endonuclease that specifically degrades the RNA of RNA-DNA hybrids.</text>
</comment>
<keyword evidence="5 9" id="KW-0479">Metal-binding</keyword>
<comment type="function">
    <text evidence="8">Catalytic subunit of RNase HII, an endonuclease that specifically degrades the RNA of RNA:DNA hybrids. Participates in DNA replication, possibly by mediating the removal of lagging-strand Okazaki fragment RNA primers during DNA replication. Mediates the excision of single ribonucleotides from DNA:RNA duplexes.</text>
</comment>
<feature type="domain" description="RNase H type-2" evidence="11">
    <location>
        <begin position="25"/>
        <end position="146"/>
    </location>
</feature>
<evidence type="ECO:0000256" key="2">
    <source>
        <dbReference type="ARBA" id="ARBA00001946"/>
    </source>
</evidence>
<dbReference type="Gene3D" id="1.10.10.460">
    <property type="entry name" value="Ribonuclease hii. Domain 2"/>
    <property type="match status" value="1"/>
</dbReference>